<protein>
    <submittedName>
        <fullName evidence="2">Glycosyltransferase family 2 protein</fullName>
    </submittedName>
</protein>
<dbReference type="InterPro" id="IPR000421">
    <property type="entry name" value="FA58C"/>
</dbReference>
<dbReference type="InterPro" id="IPR008979">
    <property type="entry name" value="Galactose-bd-like_sf"/>
</dbReference>
<dbReference type="Proteomes" id="UP001431775">
    <property type="component" value="Unassembled WGS sequence"/>
</dbReference>
<comment type="caution">
    <text evidence="2">The sequence shown here is derived from an EMBL/GenBank/DDBJ whole genome shotgun (WGS) entry which is preliminary data.</text>
</comment>
<feature type="domain" description="F5/8 type C" evidence="1">
    <location>
        <begin position="355"/>
        <end position="466"/>
    </location>
</feature>
<dbReference type="SUPFAM" id="SSF49785">
    <property type="entry name" value="Galactose-binding domain-like"/>
    <property type="match status" value="1"/>
</dbReference>
<gene>
    <name evidence="2" type="ORF">QJV33_09105</name>
</gene>
<proteinExistence type="predicted"/>
<reference evidence="2" key="1">
    <citation type="submission" date="2023-05" db="EMBL/GenBank/DDBJ databases">
        <title>Whole genome sequence of Commensalibacter sp.</title>
        <authorList>
            <person name="Charoenyingcharoen P."/>
            <person name="Yukphan P."/>
        </authorList>
    </citation>
    <scope>NUCLEOTIDE SEQUENCE</scope>
    <source>
        <strain evidence="2">TBRC 10068</strain>
    </source>
</reference>
<evidence type="ECO:0000259" key="1">
    <source>
        <dbReference type="Pfam" id="PF00754"/>
    </source>
</evidence>
<dbReference type="Gene3D" id="2.60.120.260">
    <property type="entry name" value="Galactose-binding domain-like"/>
    <property type="match status" value="1"/>
</dbReference>
<sequence length="480" mass="56259">MVDIRNIIKERELLLYSHIPVGVFRNSGEWPEPEHQHSLFLYTNDTSERIIEWITYHHRIGFSHFYIYSYHDDPTYFYQQLLPFLNSGSPLVTYYHYADPGNAHQAFCHFFRNHGNETKWILWLNIDEFLCLKTADTIREFSPSDHQEIDVVYFNLCHYGHSYFESAPEGDILLNYTFRANKLASLTRVMIQTQSLPYGKLFHHFSTDFQYSYEYLDAELNSINVLGDDLSLYFTDYPLNAESYLNQKDHHSKIIDTAYIAHFGLPSIMFIENQNNNEQFTYYGGQTYSIPYQAEDMIQYFDQFNEVEDSFLYELWIEQIVTAWNHSVFPVNFWHLLSSNKPSIQSSTAHECSVEDDAKKLVNGLLLGTAQNLTKIEDNPWWQIDLKEIFLIHEIQLFNRLDQNIQASCLFEIFSSTNGHIWQCIARKTNPELFGGMDGTPYVWTSEKGVSGRFIKLVIPGNNKQIGLDQIQIFGKTLQN</sequence>
<dbReference type="Pfam" id="PF00754">
    <property type="entry name" value="F5_F8_type_C"/>
    <property type="match status" value="1"/>
</dbReference>
<evidence type="ECO:0000313" key="2">
    <source>
        <dbReference type="EMBL" id="MDI2113428.1"/>
    </source>
</evidence>
<dbReference type="RefSeq" id="WP_281463034.1">
    <property type="nucleotide sequence ID" value="NZ_JASBAN010000001.1"/>
</dbReference>
<dbReference type="EMBL" id="JASBAN010000001">
    <property type="protein sequence ID" value="MDI2113428.1"/>
    <property type="molecule type" value="Genomic_DNA"/>
</dbReference>
<organism evidence="2 3">
    <name type="scientific">Commensalibacter nepenthis</name>
    <dbReference type="NCBI Taxonomy" id="3043872"/>
    <lineage>
        <taxon>Bacteria</taxon>
        <taxon>Pseudomonadati</taxon>
        <taxon>Pseudomonadota</taxon>
        <taxon>Alphaproteobacteria</taxon>
        <taxon>Acetobacterales</taxon>
        <taxon>Acetobacteraceae</taxon>
    </lineage>
</organism>
<keyword evidence="3" id="KW-1185">Reference proteome</keyword>
<name>A0ABT6Q944_9PROT</name>
<dbReference type="Pfam" id="PF13704">
    <property type="entry name" value="Glyco_tranf_2_4"/>
    <property type="match status" value="1"/>
</dbReference>
<accession>A0ABT6Q944</accession>
<evidence type="ECO:0000313" key="3">
    <source>
        <dbReference type="Proteomes" id="UP001431775"/>
    </source>
</evidence>